<dbReference type="InterPro" id="IPR013785">
    <property type="entry name" value="Aldolase_TIM"/>
</dbReference>
<dbReference type="EMBL" id="DVIU01000135">
    <property type="protein sequence ID" value="HIS36292.1"/>
    <property type="molecule type" value="Genomic_DNA"/>
</dbReference>
<evidence type="ECO:0000313" key="4">
    <source>
        <dbReference type="Proteomes" id="UP000823928"/>
    </source>
</evidence>
<dbReference type="InterPro" id="IPR058240">
    <property type="entry name" value="rSAM_sf"/>
</dbReference>
<reference evidence="3" key="1">
    <citation type="submission" date="2020-10" db="EMBL/GenBank/DDBJ databases">
        <authorList>
            <person name="Gilroy R."/>
        </authorList>
    </citation>
    <scope>NUCLEOTIDE SEQUENCE</scope>
    <source>
        <strain evidence="3">6276</strain>
    </source>
</reference>
<protein>
    <submittedName>
        <fullName evidence="3">DUF512 domain-containing protein</fullName>
    </submittedName>
</protein>
<comment type="caution">
    <text evidence="3">The sequence shown here is derived from an EMBL/GenBank/DDBJ whole genome shotgun (WGS) entry which is preliminary data.</text>
</comment>
<dbReference type="SUPFAM" id="SSF102114">
    <property type="entry name" value="Radical SAM enzymes"/>
    <property type="match status" value="1"/>
</dbReference>
<dbReference type="SUPFAM" id="SSF50156">
    <property type="entry name" value="PDZ domain-like"/>
    <property type="match status" value="1"/>
</dbReference>
<dbReference type="Pfam" id="PF04459">
    <property type="entry name" value="DUF512"/>
    <property type="match status" value="1"/>
</dbReference>
<feature type="domain" description="DUF512" evidence="1">
    <location>
        <begin position="223"/>
        <end position="409"/>
    </location>
</feature>
<dbReference type="InterPro" id="IPR045375">
    <property type="entry name" value="Put_radical_SAM-like_N"/>
</dbReference>
<dbReference type="InterPro" id="IPR007549">
    <property type="entry name" value="DUF512"/>
</dbReference>
<dbReference type="InterPro" id="IPR036034">
    <property type="entry name" value="PDZ_sf"/>
</dbReference>
<dbReference type="Gene3D" id="2.30.42.10">
    <property type="match status" value="1"/>
</dbReference>
<dbReference type="Pfam" id="PF19238">
    <property type="entry name" value="Radical_SAM_2"/>
    <property type="match status" value="1"/>
</dbReference>
<accession>A0A9D1EZJ9</accession>
<reference evidence="3" key="2">
    <citation type="journal article" date="2021" name="PeerJ">
        <title>Extensive microbial diversity within the chicken gut microbiome revealed by metagenomics and culture.</title>
        <authorList>
            <person name="Gilroy R."/>
            <person name="Ravi A."/>
            <person name="Getino M."/>
            <person name="Pursley I."/>
            <person name="Horton D.L."/>
            <person name="Alikhan N.F."/>
            <person name="Baker D."/>
            <person name="Gharbi K."/>
            <person name="Hall N."/>
            <person name="Watson M."/>
            <person name="Adriaenssens E.M."/>
            <person name="Foster-Nyarko E."/>
            <person name="Jarju S."/>
            <person name="Secka A."/>
            <person name="Antonio M."/>
            <person name="Oren A."/>
            <person name="Chaudhuri R.R."/>
            <person name="La Ragione R."/>
            <person name="Hildebrand F."/>
            <person name="Pallen M.J."/>
        </authorList>
    </citation>
    <scope>NUCLEOTIDE SEQUENCE</scope>
    <source>
        <strain evidence="3">6276</strain>
    </source>
</reference>
<gene>
    <name evidence="3" type="ORF">IAC10_06645</name>
</gene>
<dbReference type="Gene3D" id="3.20.20.70">
    <property type="entry name" value="Aldolase class I"/>
    <property type="match status" value="1"/>
</dbReference>
<evidence type="ECO:0000259" key="1">
    <source>
        <dbReference type="Pfam" id="PF04459"/>
    </source>
</evidence>
<feature type="domain" description="Putative radical SAM N-terminal" evidence="2">
    <location>
        <begin position="70"/>
        <end position="220"/>
    </location>
</feature>
<name>A0A9D1EZJ9_9BACT</name>
<dbReference type="Proteomes" id="UP000823928">
    <property type="component" value="Unassembled WGS sequence"/>
</dbReference>
<proteinExistence type="predicted"/>
<organism evidence="3 4">
    <name type="scientific">Candidatus Scatousia excrementigallinarum</name>
    <dbReference type="NCBI Taxonomy" id="2840935"/>
    <lineage>
        <taxon>Bacteria</taxon>
        <taxon>Candidatus Scatousia</taxon>
    </lineage>
</organism>
<evidence type="ECO:0000313" key="3">
    <source>
        <dbReference type="EMBL" id="HIS36292.1"/>
    </source>
</evidence>
<sequence length="427" mass="48629">MKKIMSAIVNKVLEGSIAEELEIEAGDEIVSIDETAMSDMIDYNYLCKTDLLTIEIKKKNGEIEVVELEKDYDEDLGIVFESAVFDRVKPCLNKCIFCFVDQQPKGLRETLYVKDDDYRLSYLQGTYITLTNLTEKDKDRIKRMHLGPFYVSVHTTNPELRVKMLRNPNAGNALENLKWFRKNKIPFHAQIVLCPGYNDGAELERTLSDLAELKNTVLSVAIVPVGVTQFRVEELKQVDKACAIETLEIASKYKKVCCSDEFFLLADREIPPAKYYGNFSQLEDGVGSIRMLLEDFKKLKLPESLKSPLKIIFATSFAAQKALDEICLKLDKIKNLETEVVPVRSNYWGRDITVAGLITTDDLIEALKGKSGDFVVIPSVMMRPYSEDFLDGKTLSYVREKTGKEFFVIQNIYSMKELTEYLKSLSL</sequence>
<dbReference type="AlphaFoldDB" id="A0A9D1EZJ9"/>
<evidence type="ECO:0000259" key="2">
    <source>
        <dbReference type="Pfam" id="PF19238"/>
    </source>
</evidence>